<comment type="subcellular location">
    <subcellularLocation>
        <location evidence="2">Membrane</location>
        <topology evidence="2">Multi-pass membrane protein</topology>
    </subcellularLocation>
    <subcellularLocation>
        <location evidence="9">Mitochondrion inner membrane</location>
        <topology evidence="9">Multi-pass membrane protein</topology>
    </subcellularLocation>
</comment>
<organism evidence="12">
    <name type="scientific">Paratenuisentis ambiguus</name>
    <name type="common">Thorny-headed worm</name>
    <dbReference type="NCBI Taxonomy" id="185730"/>
    <lineage>
        <taxon>Eukaryota</taxon>
        <taxon>Metazoa</taxon>
        <taxon>Spiralia</taxon>
        <taxon>Lophotrochozoa</taxon>
        <taxon>Acanthocephala</taxon>
        <taxon>Eoacanthocephala</taxon>
        <taxon>Neoechinorhynchida</taxon>
        <taxon>Tenuisentidae</taxon>
        <taxon>Paratenuisentis</taxon>
    </lineage>
</organism>
<dbReference type="GO" id="GO:0005743">
    <property type="term" value="C:mitochondrial inner membrane"/>
    <property type="evidence" value="ECO:0007669"/>
    <property type="project" value="UniProtKB-SubCell"/>
</dbReference>
<evidence type="ECO:0000256" key="7">
    <source>
        <dbReference type="ARBA" id="ARBA00022989"/>
    </source>
</evidence>
<dbReference type="PROSITE" id="PS50855">
    <property type="entry name" value="COX1"/>
    <property type="match status" value="1"/>
</dbReference>
<dbReference type="AlphaFoldDB" id="K0J9V2"/>
<dbReference type="InterPro" id="IPR000883">
    <property type="entry name" value="Cyt_C_Oxase_1"/>
</dbReference>
<dbReference type="GO" id="GO:0020037">
    <property type="term" value="F:heme binding"/>
    <property type="evidence" value="ECO:0007669"/>
    <property type="project" value="InterPro"/>
</dbReference>
<feature type="transmembrane region" description="Helical" evidence="10">
    <location>
        <begin position="301"/>
        <end position="323"/>
    </location>
</feature>
<evidence type="ECO:0000256" key="1">
    <source>
        <dbReference type="ARBA" id="ARBA00001971"/>
    </source>
</evidence>
<evidence type="ECO:0000256" key="6">
    <source>
        <dbReference type="ARBA" id="ARBA00022692"/>
    </source>
</evidence>
<dbReference type="PRINTS" id="PR01165">
    <property type="entry name" value="CYCOXIDASEI"/>
</dbReference>
<feature type="domain" description="Cytochrome oxidase subunit I profile" evidence="11">
    <location>
        <begin position="1"/>
        <end position="509"/>
    </location>
</feature>
<gene>
    <name evidence="12" type="primary">COX1</name>
</gene>
<keyword evidence="9 12" id="KW-0496">Mitochondrion</keyword>
<comment type="function">
    <text evidence="9">Component of the cytochrome c oxidase, the last enzyme in the mitochondrial electron transport chain which drives oxidative phosphorylation. The respiratory chain contains 3 multisubunit complexes succinate dehydrogenase (complex II, CII), ubiquinol-cytochrome c oxidoreductase (cytochrome b-c1 complex, complex III, CIII) and cytochrome c oxidase (complex IV, CIV), that cooperate to transfer electrons derived from NADH and succinate to molecular oxygen, creating an electrochemical gradient over the inner membrane that drives transmembrane transport and the ATP synthase. Cytochrome c oxidase is the component of the respiratory chain that catalyzes the reduction of oxygen to water. Electrons originating from reduced cytochrome c in the intermembrane space (IMS) are transferred via the dinuclear copper A center (CU(A)) of subunit 2 and heme A of subunit 1 to the active site in subunit 1, a binuclear center (BNC) formed by heme A3 and copper B (CU(B)). The BNC reduces molecular oxygen to 2 water molecules using 4 electrons from cytochrome c in the IMS and 4 protons from the mitochondrial matrix.</text>
</comment>
<dbReference type="InterPro" id="IPR023615">
    <property type="entry name" value="Cyt_c_Oxase_su1_BS"/>
</dbReference>
<keyword evidence="6 9" id="KW-0812">Transmembrane</keyword>
<feature type="transmembrane region" description="Helical" evidence="10">
    <location>
        <begin position="241"/>
        <end position="258"/>
    </location>
</feature>
<feature type="transmembrane region" description="Helical" evidence="10">
    <location>
        <begin position="95"/>
        <end position="115"/>
    </location>
</feature>
<dbReference type="SUPFAM" id="SSF81442">
    <property type="entry name" value="Cytochrome c oxidase subunit I-like"/>
    <property type="match status" value="1"/>
</dbReference>
<dbReference type="InterPro" id="IPR023616">
    <property type="entry name" value="Cyt_c_oxase-like_su1_dom"/>
</dbReference>
<keyword evidence="8 9" id="KW-0472">Membrane</keyword>
<feature type="transmembrane region" description="Helical" evidence="10">
    <location>
        <begin position="335"/>
        <end position="357"/>
    </location>
</feature>
<evidence type="ECO:0000256" key="5">
    <source>
        <dbReference type="ARBA" id="ARBA00015947"/>
    </source>
</evidence>
<keyword evidence="9" id="KW-0813">Transport</keyword>
<dbReference type="RefSeq" id="YP_007183148.1">
    <property type="nucleotide sequence ID" value="NC_019807.1"/>
</dbReference>
<dbReference type="Gene3D" id="1.20.210.10">
    <property type="entry name" value="Cytochrome c oxidase-like, subunit I domain"/>
    <property type="match status" value="1"/>
</dbReference>
<feature type="transmembrane region" description="Helical" evidence="10">
    <location>
        <begin position="51"/>
        <end position="74"/>
    </location>
</feature>
<reference evidence="12" key="1">
    <citation type="journal article" date="2013" name="Mol. Phylogenet. Evol.">
        <title>Phylogenetic analyses of endoparasitic Acanthocephala based on mitochondrial genomes suggest secondary loss of sensory organs.</title>
        <authorList>
            <person name="Weber M."/>
            <person name="Wey-Fabrizius A.R."/>
            <person name="Podsiadlowski L."/>
            <person name="Witek A."/>
            <person name="Schill R.O."/>
            <person name="Sugar L."/>
            <person name="Herlyn H."/>
            <person name="Hankeln T."/>
        </authorList>
    </citation>
    <scope>NUCLEOTIDE SEQUENCE</scope>
</reference>
<evidence type="ECO:0000256" key="9">
    <source>
        <dbReference type="RuleBase" id="RU000369"/>
    </source>
</evidence>
<comment type="catalytic activity">
    <reaction evidence="9">
        <text>4 Fe(II)-[cytochrome c] + O2 + 8 H(+)(in) = 4 Fe(III)-[cytochrome c] + 2 H2O + 4 H(+)(out)</text>
        <dbReference type="Rhea" id="RHEA:11436"/>
        <dbReference type="Rhea" id="RHEA-COMP:10350"/>
        <dbReference type="Rhea" id="RHEA-COMP:14399"/>
        <dbReference type="ChEBI" id="CHEBI:15377"/>
        <dbReference type="ChEBI" id="CHEBI:15378"/>
        <dbReference type="ChEBI" id="CHEBI:15379"/>
        <dbReference type="ChEBI" id="CHEBI:29033"/>
        <dbReference type="ChEBI" id="CHEBI:29034"/>
        <dbReference type="EC" id="7.1.1.9"/>
    </reaction>
</comment>
<dbReference type="CTD" id="4512"/>
<geneLocation type="mitochondrion" evidence="12"/>
<feature type="transmembrane region" description="Helical" evidence="10">
    <location>
        <begin position="12"/>
        <end position="31"/>
    </location>
</feature>
<evidence type="ECO:0000313" key="12">
    <source>
        <dbReference type="EMBL" id="CCA94479.2"/>
    </source>
</evidence>
<keyword evidence="7 10" id="KW-1133">Transmembrane helix</keyword>
<proteinExistence type="inferred from homology"/>
<dbReference type="EC" id="7.1.1.9" evidence="9"/>
<evidence type="ECO:0000256" key="3">
    <source>
        <dbReference type="ARBA" id="ARBA00004673"/>
    </source>
</evidence>
<name>K0J9V2_PARAB</name>
<feature type="transmembrane region" description="Helical" evidence="10">
    <location>
        <begin position="142"/>
        <end position="169"/>
    </location>
</feature>
<evidence type="ECO:0000256" key="4">
    <source>
        <dbReference type="ARBA" id="ARBA00009578"/>
    </source>
</evidence>
<accession>K0J9V2</accession>
<feature type="transmembrane region" description="Helical" evidence="10">
    <location>
        <begin position="412"/>
        <end position="434"/>
    </location>
</feature>
<protein>
    <recommendedName>
        <fullName evidence="5 9">Cytochrome c oxidase subunit 1</fullName>
        <ecNumber evidence="9">7.1.1.9</ecNumber>
    </recommendedName>
</protein>
<evidence type="ECO:0000256" key="8">
    <source>
        <dbReference type="ARBA" id="ARBA00023136"/>
    </source>
</evidence>
<dbReference type="PANTHER" id="PTHR10422:SF18">
    <property type="entry name" value="CYTOCHROME C OXIDASE SUBUNIT 1"/>
    <property type="match status" value="1"/>
</dbReference>
<sequence>MRRWLMSTNHKDISMLYFLISVWGGLLGFSLSGLIRLELSVGGCWLGSEALYNMIVTSHAILMVFFLVMPLFMGGLGNLLTPLMMGVSDMAFPRLNNISVLMVYLSLGLYMFSMLKEGLSPGWTFYPPLSSSVFSPDVSVDISIFSLHLLGVSSILNSINILSTVYMGLSSNSMSLEMTPLFVWSLSVTSVLVVITIPVLAAALAMLLLDRSLNSSFFDPAGAGGLVLYQHLFWFFGHPEVYILLLPGFGVISHVVLSHSGKIEPFGYMGMVYALVSIGVLGMVVWAHHMFTVGLDMDTRAYFTAASMVIAIPTGIKIFSWVATLFGSSGKLDSGIYWVVGFIFMFIIGGVTGVMLASSSLDVILHDTYFVVAHFHYVLSMGVVFSMYLSLSFWLGYILGVSVEEKWLKIHFLLTFVSVNLIFAPQFILGFMNMPRRYVDFPDAVEVFNMMSSLGFFMSFISVVLYLILVVKAIFFGVYLSCGLAVQSVMENIKWNEEFHSLESTLVVY</sequence>
<comment type="pathway">
    <text evidence="3 9">Energy metabolism; oxidative phosphorylation.</text>
</comment>
<keyword evidence="9" id="KW-0408">Iron</keyword>
<dbReference type="GO" id="GO:0015990">
    <property type="term" value="P:electron transport coupled proton transport"/>
    <property type="evidence" value="ECO:0007669"/>
    <property type="project" value="TreeGrafter"/>
</dbReference>
<feature type="transmembrane region" description="Helical" evidence="10">
    <location>
        <begin position="181"/>
        <end position="209"/>
    </location>
</feature>
<evidence type="ECO:0000256" key="10">
    <source>
        <dbReference type="SAM" id="Phobius"/>
    </source>
</evidence>
<keyword evidence="9" id="KW-0249">Electron transport</keyword>
<keyword evidence="9" id="KW-0679">Respiratory chain</keyword>
<evidence type="ECO:0000259" key="11">
    <source>
        <dbReference type="PROSITE" id="PS50855"/>
    </source>
</evidence>
<feature type="transmembrane region" description="Helical" evidence="10">
    <location>
        <begin position="270"/>
        <end position="289"/>
    </location>
</feature>
<dbReference type="GO" id="GO:0006123">
    <property type="term" value="P:mitochondrial electron transport, cytochrome c to oxygen"/>
    <property type="evidence" value="ECO:0007669"/>
    <property type="project" value="TreeGrafter"/>
</dbReference>
<keyword evidence="9" id="KW-0999">Mitochondrion inner membrane</keyword>
<dbReference type="PROSITE" id="PS00077">
    <property type="entry name" value="COX1_CUB"/>
    <property type="match status" value="1"/>
</dbReference>
<keyword evidence="9" id="KW-0479">Metal-binding</keyword>
<dbReference type="GO" id="GO:0004129">
    <property type="term" value="F:cytochrome-c oxidase activity"/>
    <property type="evidence" value="ECO:0007669"/>
    <property type="project" value="UniProtKB-EC"/>
</dbReference>
<dbReference type="GeneID" id="14216962"/>
<evidence type="ECO:0000256" key="2">
    <source>
        <dbReference type="ARBA" id="ARBA00004141"/>
    </source>
</evidence>
<dbReference type="GO" id="GO:0046872">
    <property type="term" value="F:metal ion binding"/>
    <property type="evidence" value="ECO:0007669"/>
    <property type="project" value="UniProtKB-KW"/>
</dbReference>
<keyword evidence="9" id="KW-0186">Copper</keyword>
<dbReference type="InterPro" id="IPR036927">
    <property type="entry name" value="Cyt_c_oxase-like_su1_sf"/>
</dbReference>
<keyword evidence="9" id="KW-0349">Heme</keyword>
<dbReference type="Pfam" id="PF00115">
    <property type="entry name" value="COX1"/>
    <property type="match status" value="1"/>
</dbReference>
<dbReference type="PANTHER" id="PTHR10422">
    <property type="entry name" value="CYTOCHROME C OXIDASE SUBUNIT 1"/>
    <property type="match status" value="1"/>
</dbReference>
<feature type="transmembrane region" description="Helical" evidence="10">
    <location>
        <begin position="454"/>
        <end position="480"/>
    </location>
</feature>
<feature type="transmembrane region" description="Helical" evidence="10">
    <location>
        <begin position="377"/>
        <end position="400"/>
    </location>
</feature>
<comment type="cofactor">
    <cofactor evidence="1">
        <name>heme</name>
        <dbReference type="ChEBI" id="CHEBI:30413"/>
    </cofactor>
</comment>
<comment type="similarity">
    <text evidence="4 9">Belongs to the heme-copper respiratory oxidase family.</text>
</comment>
<dbReference type="UniPathway" id="UPA00705"/>
<dbReference type="EMBL" id="FR856885">
    <property type="protein sequence ID" value="CCA94479.2"/>
    <property type="molecule type" value="Genomic_DNA"/>
</dbReference>